<dbReference type="InterPro" id="IPR001077">
    <property type="entry name" value="COMT_C"/>
</dbReference>
<evidence type="ECO:0000256" key="2">
    <source>
        <dbReference type="ARBA" id="ARBA00022679"/>
    </source>
</evidence>
<dbReference type="InterPro" id="IPR029063">
    <property type="entry name" value="SAM-dependent_MTases_sf"/>
</dbReference>
<dbReference type="Gene3D" id="1.10.10.10">
    <property type="entry name" value="Winged helix-like DNA-binding domain superfamily/Winged helix DNA-binding domain"/>
    <property type="match status" value="1"/>
</dbReference>
<dbReference type="SUPFAM" id="SSF53335">
    <property type="entry name" value="S-adenosyl-L-methionine-dependent methyltransferases"/>
    <property type="match status" value="1"/>
</dbReference>
<evidence type="ECO:0000313" key="7">
    <source>
        <dbReference type="Proteomes" id="UP000319160"/>
    </source>
</evidence>
<evidence type="ECO:0000256" key="3">
    <source>
        <dbReference type="ARBA" id="ARBA00022691"/>
    </source>
</evidence>
<comment type="caution">
    <text evidence="6">The sequence shown here is derived from an EMBL/GenBank/DDBJ whole genome shotgun (WGS) entry which is preliminary data.</text>
</comment>
<sequence>MHGIDKSTDSLILKKAQEVLVQAEMLVKYLEDHGFSEPDFTIHSAAYPVSREFDDIRIGITEAARDTILLANGPMNWLRTFFCHHHDLGAWQTALRFKYFTIVPLEGSMSVKAIAEKAGMDEDRLGRVMKLLASQQCFQEVDENVYRHTALSAFVAREETIEAAISFQADEMFEAASLTATSIQQAPYESTQSYSAFNTRFGVSPYQWYTTNPDRGARFAAAMAGLAKMNNDTAELRDSFPWGGLGKQTVVDVGGGSGHIAIFLANEFPDLDFIVQDINPRMLSEGPKRLDYSPVADRVSFMCHDFFQPQPVVTAGLFFLRQVVHNYNDEMSVKIFQSIASAMEKCSPAPILLINDIVLPVANTQPKVKEHHLRQIDIAMLNGYAAKQRILKEFAHLLKQADERFEIVKLHGNGVMGLIEVRLHQ</sequence>
<feature type="domain" description="O-methyltransferase dimerisation" evidence="5">
    <location>
        <begin position="92"/>
        <end position="154"/>
    </location>
</feature>
<dbReference type="GO" id="GO:0032259">
    <property type="term" value="P:methylation"/>
    <property type="evidence" value="ECO:0007669"/>
    <property type="project" value="UniProtKB-KW"/>
</dbReference>
<dbReference type="PROSITE" id="PS51683">
    <property type="entry name" value="SAM_OMT_II"/>
    <property type="match status" value="1"/>
</dbReference>
<protein>
    <submittedName>
        <fullName evidence="6">Uncharacterized protein</fullName>
    </submittedName>
</protein>
<keyword evidence="2" id="KW-0808">Transferase</keyword>
<gene>
    <name evidence="6" type="ORF">FHL15_003233</name>
</gene>
<evidence type="ECO:0000259" key="4">
    <source>
        <dbReference type="Pfam" id="PF00891"/>
    </source>
</evidence>
<dbReference type="InterPro" id="IPR036388">
    <property type="entry name" value="WH-like_DNA-bd_sf"/>
</dbReference>
<feature type="domain" description="O-methyltransferase C-terminal" evidence="4">
    <location>
        <begin position="195"/>
        <end position="401"/>
    </location>
</feature>
<dbReference type="PANTHER" id="PTHR43712">
    <property type="entry name" value="PUTATIVE (AFU_ORTHOLOGUE AFUA_4G14580)-RELATED"/>
    <property type="match status" value="1"/>
</dbReference>
<dbReference type="Gene3D" id="3.40.50.150">
    <property type="entry name" value="Vaccinia Virus protein VP39"/>
    <property type="match status" value="1"/>
</dbReference>
<dbReference type="InterPro" id="IPR016461">
    <property type="entry name" value="COMT-like"/>
</dbReference>
<dbReference type="InterPro" id="IPR036390">
    <property type="entry name" value="WH_DNA-bd_sf"/>
</dbReference>
<dbReference type="GO" id="GO:0008171">
    <property type="term" value="F:O-methyltransferase activity"/>
    <property type="evidence" value="ECO:0007669"/>
    <property type="project" value="InterPro"/>
</dbReference>
<dbReference type="Proteomes" id="UP000319160">
    <property type="component" value="Unassembled WGS sequence"/>
</dbReference>
<dbReference type="OrthoDB" id="1606438at2759"/>
<dbReference type="Pfam" id="PF00891">
    <property type="entry name" value="Methyltransf_2"/>
    <property type="match status" value="1"/>
</dbReference>
<keyword evidence="1" id="KW-0489">Methyltransferase</keyword>
<dbReference type="InterPro" id="IPR012967">
    <property type="entry name" value="COMT_dimerisation"/>
</dbReference>
<dbReference type="AlphaFoldDB" id="A0A553I654"/>
<dbReference type="Pfam" id="PF08100">
    <property type="entry name" value="Dimerisation"/>
    <property type="match status" value="1"/>
</dbReference>
<keyword evidence="3" id="KW-0949">S-adenosyl-L-methionine</keyword>
<keyword evidence="7" id="KW-1185">Reference proteome</keyword>
<accession>A0A553I654</accession>
<name>A0A553I654_9PEZI</name>
<proteinExistence type="predicted"/>
<dbReference type="CDD" id="cd02440">
    <property type="entry name" value="AdoMet_MTases"/>
    <property type="match status" value="1"/>
</dbReference>
<organism evidence="6 7">
    <name type="scientific">Xylaria flabelliformis</name>
    <dbReference type="NCBI Taxonomy" id="2512241"/>
    <lineage>
        <taxon>Eukaryota</taxon>
        <taxon>Fungi</taxon>
        <taxon>Dikarya</taxon>
        <taxon>Ascomycota</taxon>
        <taxon>Pezizomycotina</taxon>
        <taxon>Sordariomycetes</taxon>
        <taxon>Xylariomycetidae</taxon>
        <taxon>Xylariales</taxon>
        <taxon>Xylariaceae</taxon>
        <taxon>Xylaria</taxon>
    </lineage>
</organism>
<evidence type="ECO:0000313" key="6">
    <source>
        <dbReference type="EMBL" id="TRX95679.1"/>
    </source>
</evidence>
<evidence type="ECO:0000259" key="5">
    <source>
        <dbReference type="Pfam" id="PF08100"/>
    </source>
</evidence>
<dbReference type="STRING" id="2512241.A0A553I654"/>
<dbReference type="PANTHER" id="PTHR43712:SF5">
    <property type="entry name" value="O-METHYLTRANSFERASE ASQN-RELATED"/>
    <property type="match status" value="1"/>
</dbReference>
<reference evidence="7" key="1">
    <citation type="submission" date="2019-06" db="EMBL/GenBank/DDBJ databases">
        <title>Draft genome sequence of the griseofulvin-producing fungus Xylaria cubensis strain G536.</title>
        <authorList>
            <person name="Mead M.E."/>
            <person name="Raja H.A."/>
            <person name="Steenwyk J.L."/>
            <person name="Knowles S.L."/>
            <person name="Oberlies N.H."/>
            <person name="Rokas A."/>
        </authorList>
    </citation>
    <scope>NUCLEOTIDE SEQUENCE [LARGE SCALE GENOMIC DNA]</scope>
    <source>
        <strain evidence="7">G536</strain>
    </source>
</reference>
<evidence type="ECO:0000256" key="1">
    <source>
        <dbReference type="ARBA" id="ARBA00022603"/>
    </source>
</evidence>
<dbReference type="EMBL" id="VFLP01000014">
    <property type="protein sequence ID" value="TRX95679.1"/>
    <property type="molecule type" value="Genomic_DNA"/>
</dbReference>
<dbReference type="SUPFAM" id="SSF46785">
    <property type="entry name" value="Winged helix' DNA-binding domain"/>
    <property type="match status" value="1"/>
</dbReference>